<keyword evidence="1" id="KW-0472">Membrane</keyword>
<evidence type="ECO:0000256" key="2">
    <source>
        <dbReference type="SAM" id="SignalP"/>
    </source>
</evidence>
<comment type="caution">
    <text evidence="4">The sequence shown here is derived from an EMBL/GenBank/DDBJ whole genome shotgun (WGS) entry which is preliminary data.</text>
</comment>
<keyword evidence="1" id="KW-0998">Cell outer membrane</keyword>
<dbReference type="SUPFAM" id="SSF56935">
    <property type="entry name" value="Porins"/>
    <property type="match status" value="1"/>
</dbReference>
<protein>
    <submittedName>
        <fullName evidence="4">TonB-dependent receptor</fullName>
    </submittedName>
</protein>
<evidence type="ECO:0000313" key="4">
    <source>
        <dbReference type="EMBL" id="TPE61227.1"/>
    </source>
</evidence>
<keyword evidence="5" id="KW-1185">Reference proteome</keyword>
<proteinExistence type="inferred from homology"/>
<dbReference type="RefSeq" id="WP_181160088.1">
    <property type="nucleotide sequence ID" value="NZ_VFSU01000024.1"/>
</dbReference>
<feature type="signal peptide" evidence="2">
    <location>
        <begin position="1"/>
        <end position="42"/>
    </location>
</feature>
<reference evidence="4 5" key="1">
    <citation type="submission" date="2019-06" db="EMBL/GenBank/DDBJ databases">
        <authorList>
            <person name="Lee I."/>
            <person name="Jang G.I."/>
            <person name="Hwang C.Y."/>
        </authorList>
    </citation>
    <scope>NUCLEOTIDE SEQUENCE [LARGE SCALE GENOMIC DNA]</scope>
    <source>
        <strain evidence="4 5">PAMC 28131</strain>
    </source>
</reference>
<keyword evidence="4" id="KW-0675">Receptor</keyword>
<dbReference type="Proteomes" id="UP000319897">
    <property type="component" value="Unassembled WGS sequence"/>
</dbReference>
<evidence type="ECO:0000259" key="3">
    <source>
        <dbReference type="Pfam" id="PF07715"/>
    </source>
</evidence>
<feature type="non-terminal residue" evidence="4">
    <location>
        <position position="407"/>
    </location>
</feature>
<keyword evidence="1" id="KW-1134">Transmembrane beta strand</keyword>
<sequence>MEAMRDGPRAALGSGHALKGAGLLAKVSAGALTLALASAAMAQQAPAAADEDIVVTGYRASLANAIAEKKSSDMIVESISAEDIGKLPDTSIAESISRLPGLAAQREGGRARNLSIRGLAPDFSTTLLNGREQVTTNDNRGVDFDQFPSEMISQVNVYKTPSANLIGAGLSGTVDLRTARPLDKDKRTIALGARAELLDASRLNPDSSKWGYRFSGTYIDQFADNRIGIALNATHMSSPSQTERFEAWGYPTVNGASVIGGTKSHAISGDLERTSLTGTLEWRPSEAISSSVDIFWSRFKDHQTRRGIELPLAWGNGVPLTNAVVEDGAIISGTFSNVKAVVRNDIKNRDADLFSAGWNVSAGNDVLRATFDVSYAQVDRKDLDIESYSGTGRGYLEGSTSRGATDT</sequence>
<keyword evidence="2" id="KW-0732">Signal</keyword>
<comment type="subcellular location">
    <subcellularLocation>
        <location evidence="1">Cell outer membrane</location>
        <topology evidence="1">Multi-pass membrane protein</topology>
    </subcellularLocation>
</comment>
<accession>A0A501XM27</accession>
<dbReference type="PANTHER" id="PTHR40980">
    <property type="entry name" value="PLUG DOMAIN-CONTAINING PROTEIN"/>
    <property type="match status" value="1"/>
</dbReference>
<name>A0A501XM27_9SPHN</name>
<keyword evidence="1" id="KW-0813">Transport</keyword>
<evidence type="ECO:0000256" key="1">
    <source>
        <dbReference type="PROSITE-ProRule" id="PRU01360"/>
    </source>
</evidence>
<feature type="domain" description="TonB-dependent receptor plug" evidence="3">
    <location>
        <begin position="69"/>
        <end position="172"/>
    </location>
</feature>
<dbReference type="PROSITE" id="PS52016">
    <property type="entry name" value="TONB_DEPENDENT_REC_3"/>
    <property type="match status" value="1"/>
</dbReference>
<dbReference type="PANTHER" id="PTHR40980:SF3">
    <property type="entry name" value="TONB-DEPENDENT RECEPTOR-LIKE BETA-BARREL DOMAIN-CONTAINING PROTEIN"/>
    <property type="match status" value="1"/>
</dbReference>
<dbReference type="InterPro" id="IPR012910">
    <property type="entry name" value="Plug_dom"/>
</dbReference>
<dbReference type="EMBL" id="VFSU01000024">
    <property type="protein sequence ID" value="TPE61227.1"/>
    <property type="molecule type" value="Genomic_DNA"/>
</dbReference>
<dbReference type="Gene3D" id="2.170.130.10">
    <property type="entry name" value="TonB-dependent receptor, plug domain"/>
    <property type="match status" value="1"/>
</dbReference>
<evidence type="ECO:0000313" key="5">
    <source>
        <dbReference type="Proteomes" id="UP000319897"/>
    </source>
</evidence>
<dbReference type="InterPro" id="IPR039426">
    <property type="entry name" value="TonB-dep_rcpt-like"/>
</dbReference>
<dbReference type="AlphaFoldDB" id="A0A501XM27"/>
<dbReference type="InterPro" id="IPR037066">
    <property type="entry name" value="Plug_dom_sf"/>
</dbReference>
<gene>
    <name evidence="4" type="ORF">FJQ54_10105</name>
</gene>
<comment type="similarity">
    <text evidence="1">Belongs to the TonB-dependent receptor family.</text>
</comment>
<organism evidence="4 5">
    <name type="scientific">Sandaracinobacter neustonicus</name>
    <dbReference type="NCBI Taxonomy" id="1715348"/>
    <lineage>
        <taxon>Bacteria</taxon>
        <taxon>Pseudomonadati</taxon>
        <taxon>Pseudomonadota</taxon>
        <taxon>Alphaproteobacteria</taxon>
        <taxon>Sphingomonadales</taxon>
        <taxon>Sphingosinicellaceae</taxon>
        <taxon>Sandaracinobacter</taxon>
    </lineage>
</organism>
<feature type="chain" id="PRO_5021200327" evidence="2">
    <location>
        <begin position="43"/>
        <end position="407"/>
    </location>
</feature>
<dbReference type="GO" id="GO:0009279">
    <property type="term" value="C:cell outer membrane"/>
    <property type="evidence" value="ECO:0007669"/>
    <property type="project" value="UniProtKB-SubCell"/>
</dbReference>
<dbReference type="Pfam" id="PF07715">
    <property type="entry name" value="Plug"/>
    <property type="match status" value="1"/>
</dbReference>
<keyword evidence="1" id="KW-0812">Transmembrane</keyword>